<dbReference type="GO" id="GO:0005774">
    <property type="term" value="C:vacuolar membrane"/>
    <property type="evidence" value="ECO:0007669"/>
    <property type="project" value="EnsemblFungi"/>
</dbReference>
<dbReference type="Pfam" id="PF12352">
    <property type="entry name" value="V-SNARE_C"/>
    <property type="match status" value="1"/>
</dbReference>
<dbReference type="GO" id="GO:0006896">
    <property type="term" value="P:Golgi to vacuole transport"/>
    <property type="evidence" value="ECO:0007669"/>
    <property type="project" value="EnsemblFungi"/>
</dbReference>
<keyword evidence="8 10" id="KW-0472">Membrane</keyword>
<dbReference type="PANTHER" id="PTHR21230">
    <property type="entry name" value="VESICLE TRANSPORT V-SNARE PROTEIN VTI1-RELATED"/>
    <property type="match status" value="1"/>
</dbReference>
<proteinExistence type="inferred from homology"/>
<evidence type="ECO:0000256" key="2">
    <source>
        <dbReference type="ARBA" id="ARBA00006108"/>
    </source>
</evidence>
<dbReference type="GO" id="GO:0042147">
    <property type="term" value="P:retrograde transport, endosome to Golgi"/>
    <property type="evidence" value="ECO:0007669"/>
    <property type="project" value="TreeGrafter"/>
</dbReference>
<dbReference type="InterPro" id="IPR010989">
    <property type="entry name" value="SNARE"/>
</dbReference>
<dbReference type="GO" id="GO:0006891">
    <property type="term" value="P:intra-Golgi vesicle-mediated transport"/>
    <property type="evidence" value="ECO:0007669"/>
    <property type="project" value="EnsemblFungi"/>
</dbReference>
<evidence type="ECO:0000256" key="10">
    <source>
        <dbReference type="SAM" id="Phobius"/>
    </source>
</evidence>
<dbReference type="CDD" id="cd15862">
    <property type="entry name" value="SNARE_Vti1"/>
    <property type="match status" value="1"/>
</dbReference>
<dbReference type="GO" id="GO:0005484">
    <property type="term" value="F:SNAP receptor activity"/>
    <property type="evidence" value="ECO:0007669"/>
    <property type="project" value="EnsemblFungi"/>
</dbReference>
<comment type="subcellular location">
    <subcellularLocation>
        <location evidence="1">Golgi apparatus membrane</location>
        <topology evidence="1">Single-pass type IV membrane protein</topology>
    </subcellularLocation>
</comment>
<evidence type="ECO:0000256" key="6">
    <source>
        <dbReference type="ARBA" id="ARBA00022989"/>
    </source>
</evidence>
<dbReference type="GO" id="GO:0000149">
    <property type="term" value="F:SNARE binding"/>
    <property type="evidence" value="ECO:0007669"/>
    <property type="project" value="TreeGrafter"/>
</dbReference>
<dbReference type="OrthoDB" id="430637at2759"/>
<feature type="transmembrane region" description="Helical" evidence="10">
    <location>
        <begin position="200"/>
        <end position="219"/>
    </location>
</feature>
<dbReference type="InterPro" id="IPR038407">
    <property type="entry name" value="v-SNARE_N_sf"/>
</dbReference>
<dbReference type="GO" id="GO:0005789">
    <property type="term" value="C:endoplasmic reticulum membrane"/>
    <property type="evidence" value="ECO:0007669"/>
    <property type="project" value="TreeGrafter"/>
</dbReference>
<dbReference type="FunFam" id="1.20.5.110:FF:000002">
    <property type="entry name" value="Vesicle transport through interaction with t-SNAREsB"/>
    <property type="match status" value="1"/>
</dbReference>
<keyword evidence="3" id="KW-0813">Transport</keyword>
<evidence type="ECO:0000256" key="9">
    <source>
        <dbReference type="SAM" id="Coils"/>
    </source>
</evidence>
<dbReference type="GO" id="GO:0042144">
    <property type="term" value="P:vacuole fusion, non-autophagic"/>
    <property type="evidence" value="ECO:0007669"/>
    <property type="project" value="EnsemblFungi"/>
</dbReference>
<dbReference type="GO" id="GO:0031201">
    <property type="term" value="C:SNARE complex"/>
    <property type="evidence" value="ECO:0007669"/>
    <property type="project" value="EnsemblFungi"/>
</dbReference>
<reference evidence="13" key="1">
    <citation type="submission" date="2016-02" db="EMBL/GenBank/DDBJ databases">
        <title>Comparative genomics of biotechnologically important yeasts.</title>
        <authorList>
            <consortium name="DOE Joint Genome Institute"/>
            <person name="Riley R."/>
            <person name="Haridas S."/>
            <person name="Wolfe K.H."/>
            <person name="Lopes M.R."/>
            <person name="Hittinger C.T."/>
            <person name="Goker M."/>
            <person name="Salamov A."/>
            <person name="Wisecaver J."/>
            <person name="Long T.M."/>
            <person name="Aerts A.L."/>
            <person name="Barry K."/>
            <person name="Choi C."/>
            <person name="Clum A."/>
            <person name="Coughlan A.Y."/>
            <person name="Deshpande S."/>
            <person name="Douglass A.P."/>
            <person name="Hanson S.J."/>
            <person name="Klenk H.-P."/>
            <person name="Labutti K."/>
            <person name="Lapidus A."/>
            <person name="Lindquist E."/>
            <person name="Lipzen A."/>
            <person name="Meier-Kolthoff J.P."/>
            <person name="Ohm R.A."/>
            <person name="Otillar R.P."/>
            <person name="Pangilinan J."/>
            <person name="Peng Y."/>
            <person name="Rokas A."/>
            <person name="Rosa C.A."/>
            <person name="Scheuner C."/>
            <person name="Sibirny A.A."/>
            <person name="Slot J.C."/>
            <person name="Stielow J.B."/>
            <person name="Sun H."/>
            <person name="Kurtzman C.P."/>
            <person name="Blackwell M."/>
            <person name="Jeffries T.W."/>
            <person name="Grigoriev I.V."/>
        </authorList>
    </citation>
    <scope>NUCLEOTIDE SEQUENCE [LARGE SCALE GENOMIC DNA]</scope>
    <source>
        <strain evidence="13">NRRL Y-17796</strain>
    </source>
</reference>
<dbReference type="GO" id="GO:0006886">
    <property type="term" value="P:intracellular protein transport"/>
    <property type="evidence" value="ECO:0007669"/>
    <property type="project" value="InterPro"/>
</dbReference>
<keyword evidence="13" id="KW-1185">Reference proteome</keyword>
<evidence type="ECO:0000256" key="5">
    <source>
        <dbReference type="ARBA" id="ARBA00022927"/>
    </source>
</evidence>
<keyword evidence="6 10" id="KW-1133">Transmembrane helix</keyword>
<dbReference type="Gene3D" id="1.20.5.110">
    <property type="match status" value="1"/>
</dbReference>
<evidence type="ECO:0000259" key="11">
    <source>
        <dbReference type="SMART" id="SM00397"/>
    </source>
</evidence>
<evidence type="ECO:0000256" key="7">
    <source>
        <dbReference type="ARBA" id="ARBA00023054"/>
    </source>
</evidence>
<dbReference type="GO" id="GO:0005829">
    <property type="term" value="C:cytosol"/>
    <property type="evidence" value="ECO:0007669"/>
    <property type="project" value="GOC"/>
</dbReference>
<sequence length="222" mass="24791">MPILDSEIGSELLASYESDFKLAYAELTQKIDQATEAAASAKSQALSAAHRAFDDARELCDQIAIEIQNIPSQSRSKANSRLREYKSDLEKHKRALQDLELADQRDQLLGGPTGAAPGYSQRQQLLSDTERLEQSSDRIRQSQRVANETEQIGSGILMDLRGQRDQIINSRNTLLEADGYVDHSVRTLKGMTRRLATNRIISIAIIVVLVILILLVIVSKFW</sequence>
<evidence type="ECO:0000313" key="12">
    <source>
        <dbReference type="EMBL" id="ODV92654.1"/>
    </source>
</evidence>
<feature type="coiled-coil region" evidence="9">
    <location>
        <begin position="75"/>
        <end position="102"/>
    </location>
</feature>
<dbReference type="GO" id="GO:0000139">
    <property type="term" value="C:Golgi membrane"/>
    <property type="evidence" value="ECO:0007669"/>
    <property type="project" value="UniProtKB-SubCell"/>
</dbReference>
<dbReference type="GO" id="GO:0007036">
    <property type="term" value="P:vacuolar calcium ion homeostasis"/>
    <property type="evidence" value="ECO:0007669"/>
    <property type="project" value="EnsemblFungi"/>
</dbReference>
<dbReference type="SMART" id="SM00397">
    <property type="entry name" value="t_SNARE"/>
    <property type="match status" value="1"/>
</dbReference>
<evidence type="ECO:0000256" key="3">
    <source>
        <dbReference type="ARBA" id="ARBA00022448"/>
    </source>
</evidence>
<dbReference type="SUPFAM" id="SSF58038">
    <property type="entry name" value="SNARE fusion complex"/>
    <property type="match status" value="1"/>
</dbReference>
<evidence type="ECO:0000256" key="1">
    <source>
        <dbReference type="ARBA" id="ARBA00004409"/>
    </source>
</evidence>
<dbReference type="GO" id="GO:0048280">
    <property type="term" value="P:vesicle fusion with Golgi apparatus"/>
    <property type="evidence" value="ECO:0007669"/>
    <property type="project" value="TreeGrafter"/>
</dbReference>
<keyword evidence="5" id="KW-0653">Protein transport</keyword>
<keyword evidence="4 10" id="KW-0812">Transmembrane</keyword>
<dbReference type="PANTHER" id="PTHR21230:SF26">
    <property type="entry name" value="VESICLE TRANSPORT THROUGH INTERACTION WITH T-SNARES HOMOLOG 1A"/>
    <property type="match status" value="1"/>
</dbReference>
<keyword evidence="7 9" id="KW-0175">Coiled coil</keyword>
<evidence type="ECO:0000256" key="8">
    <source>
        <dbReference type="ARBA" id="ARBA00023136"/>
    </source>
</evidence>
<gene>
    <name evidence="12" type="ORF">CANCADRAFT_90531</name>
</gene>
<name>A0A1E4TLN1_9ASCO</name>
<comment type="similarity">
    <text evidence="2">Belongs to the VTI1 family.</text>
</comment>
<dbReference type="SUPFAM" id="SSF47661">
    <property type="entry name" value="t-snare proteins"/>
    <property type="match status" value="1"/>
</dbReference>
<evidence type="ECO:0000313" key="13">
    <source>
        <dbReference type="Proteomes" id="UP000095023"/>
    </source>
</evidence>
<evidence type="ECO:0000256" key="4">
    <source>
        <dbReference type="ARBA" id="ARBA00022692"/>
    </source>
</evidence>
<accession>A0A1E4TLN1</accession>
<feature type="domain" description="T-SNARE coiled-coil homology" evidence="11">
    <location>
        <begin position="124"/>
        <end position="191"/>
    </location>
</feature>
<dbReference type="Gene3D" id="1.20.58.400">
    <property type="entry name" value="t-snare proteins"/>
    <property type="match status" value="1"/>
</dbReference>
<dbReference type="EMBL" id="KV453841">
    <property type="protein sequence ID" value="ODV92654.1"/>
    <property type="molecule type" value="Genomic_DNA"/>
</dbReference>
<protein>
    <recommendedName>
        <fullName evidence="11">t-SNARE coiled-coil homology domain-containing protein</fullName>
    </recommendedName>
</protein>
<dbReference type="InterPro" id="IPR000727">
    <property type="entry name" value="T_SNARE_dom"/>
</dbReference>
<organism evidence="12 13">
    <name type="scientific">Tortispora caseinolytica NRRL Y-17796</name>
    <dbReference type="NCBI Taxonomy" id="767744"/>
    <lineage>
        <taxon>Eukaryota</taxon>
        <taxon>Fungi</taxon>
        <taxon>Dikarya</taxon>
        <taxon>Ascomycota</taxon>
        <taxon>Saccharomycotina</taxon>
        <taxon>Trigonopsidomycetes</taxon>
        <taxon>Trigonopsidales</taxon>
        <taxon>Trigonopsidaceae</taxon>
        <taxon>Tortispora</taxon>
    </lineage>
</organism>
<dbReference type="Pfam" id="PF05008">
    <property type="entry name" value="V-SNARE"/>
    <property type="match status" value="1"/>
</dbReference>
<dbReference type="GO" id="GO:0012507">
    <property type="term" value="C:ER to Golgi transport vesicle membrane"/>
    <property type="evidence" value="ECO:0007669"/>
    <property type="project" value="TreeGrafter"/>
</dbReference>
<dbReference type="InterPro" id="IPR007705">
    <property type="entry name" value="Vesicle_trsprt_v-SNARE_N"/>
</dbReference>
<dbReference type="GO" id="GO:0031902">
    <property type="term" value="C:late endosome membrane"/>
    <property type="evidence" value="ECO:0007669"/>
    <property type="project" value="TreeGrafter"/>
</dbReference>
<dbReference type="AlphaFoldDB" id="A0A1E4TLN1"/>
<dbReference type="GO" id="GO:0016236">
    <property type="term" value="P:macroautophagy"/>
    <property type="evidence" value="ECO:0007669"/>
    <property type="project" value="EnsemblFungi"/>
</dbReference>
<dbReference type="Proteomes" id="UP000095023">
    <property type="component" value="Unassembled WGS sequence"/>
</dbReference>